<dbReference type="GO" id="GO:0016874">
    <property type="term" value="F:ligase activity"/>
    <property type="evidence" value="ECO:0007669"/>
    <property type="project" value="UniProtKB-KW"/>
</dbReference>
<dbReference type="InterPro" id="IPR041698">
    <property type="entry name" value="Methyltransf_25"/>
</dbReference>
<dbReference type="GO" id="GO:0008168">
    <property type="term" value="F:methyltransferase activity"/>
    <property type="evidence" value="ECO:0007669"/>
    <property type="project" value="UniProtKB-KW"/>
</dbReference>
<dbReference type="Gene3D" id="2.20.25.110">
    <property type="entry name" value="S-adenosyl-L-methionine-dependent methyltransferases"/>
    <property type="match status" value="1"/>
</dbReference>
<evidence type="ECO:0000313" key="5">
    <source>
        <dbReference type="EMBL" id="KUK59953.1"/>
    </source>
</evidence>
<feature type="compositionally biased region" description="Acidic residues" evidence="3">
    <location>
        <begin position="1"/>
        <end position="10"/>
    </location>
</feature>
<comment type="caution">
    <text evidence="5">The sequence shown here is derived from an EMBL/GenBank/DDBJ whole genome shotgun (WGS) entry which is preliminary data.</text>
</comment>
<dbReference type="Proteomes" id="UP000054323">
    <property type="component" value="Unassembled WGS sequence"/>
</dbReference>
<dbReference type="Gene3D" id="3.40.50.150">
    <property type="entry name" value="Vaccinia Virus protein VP39"/>
    <property type="match status" value="1"/>
</dbReference>
<dbReference type="GO" id="GO:0032259">
    <property type="term" value="P:methylation"/>
    <property type="evidence" value="ECO:0007669"/>
    <property type="project" value="UniProtKB-KW"/>
</dbReference>
<dbReference type="SUPFAM" id="SSF53335">
    <property type="entry name" value="S-adenosyl-L-methionine-dependent methyltransferases"/>
    <property type="match status" value="1"/>
</dbReference>
<protein>
    <submittedName>
        <fullName evidence="5">D-alanine--D-alanine ligase</fullName>
    </submittedName>
</protein>
<feature type="domain" description="Methyltransferase" evidence="4">
    <location>
        <begin position="81"/>
        <end position="177"/>
    </location>
</feature>
<keyword evidence="1" id="KW-0489">Methyltransferase</keyword>
<evidence type="ECO:0000313" key="6">
    <source>
        <dbReference type="Proteomes" id="UP000054323"/>
    </source>
</evidence>
<feature type="region of interest" description="Disordered" evidence="3">
    <location>
        <begin position="1"/>
        <end position="25"/>
    </location>
</feature>
<name>A0A101GK55_9EURY</name>
<dbReference type="PATRIC" id="fig|2198.4.peg.302"/>
<organism evidence="5 6">
    <name type="scientific">Methanoculleus marisnigri</name>
    <dbReference type="NCBI Taxonomy" id="2198"/>
    <lineage>
        <taxon>Archaea</taxon>
        <taxon>Methanobacteriati</taxon>
        <taxon>Methanobacteriota</taxon>
        <taxon>Stenosarchaea group</taxon>
        <taxon>Methanomicrobia</taxon>
        <taxon>Methanomicrobiales</taxon>
        <taxon>Methanomicrobiaceae</taxon>
        <taxon>Methanoculleus</taxon>
    </lineage>
</organism>
<proteinExistence type="predicted"/>
<dbReference type="EMBL" id="LGGD01000270">
    <property type="protein sequence ID" value="KUK59953.1"/>
    <property type="molecule type" value="Genomic_DNA"/>
</dbReference>
<reference evidence="6" key="1">
    <citation type="journal article" date="2015" name="MBio">
        <title>Genome-Resolved Metagenomic Analysis Reveals Roles for Candidate Phyla and Other Microbial Community Members in Biogeochemical Transformations in Oil Reservoirs.</title>
        <authorList>
            <person name="Hu P."/>
            <person name="Tom L."/>
            <person name="Singh A."/>
            <person name="Thomas B.C."/>
            <person name="Baker B.J."/>
            <person name="Piceno Y.M."/>
            <person name="Andersen G.L."/>
            <person name="Banfield J.F."/>
        </authorList>
    </citation>
    <scope>NUCLEOTIDE SEQUENCE [LARGE SCALE GENOMIC DNA]</scope>
</reference>
<sequence length="365" mass="42101">MTDDIQTDEPPDSRTKGKHRDRRTIGPVPNLEEYVKPDWWRGIFNRLYLKTDGDVVDDQHITESEIDRIVQVLNLQSDAKILDLCCGQGRHTLELMRRGYNAEGLDQSHYLIQRARSTAKKEGLSVRFREGDARRLPYRTDTYDVVLVLGNSFGYFDSVEEDLRILTELRRILKPWGRVLLDVADGDYLKEHFQARSWEWIDDAMFVCRERSLSLDEQRLISREVITDVEKGVVADQFYAERLYTPEALRRLLEKAGFSGITFHKIDTESQRNQDLGMMERRHIVTAVLKKEWSTTKTRGQERAKHVAVMLGDPAKPDALKPSCTFDDDDFYTIDQMNAASRKRWGSRCLTPALSLPATAPTMSG</sequence>
<keyword evidence="5" id="KW-0436">Ligase</keyword>
<dbReference type="AlphaFoldDB" id="A0A101GK55"/>
<accession>A0A101GK55</accession>
<evidence type="ECO:0000256" key="1">
    <source>
        <dbReference type="ARBA" id="ARBA00022603"/>
    </source>
</evidence>
<dbReference type="PANTHER" id="PTHR43861">
    <property type="entry name" value="TRANS-ACONITATE 2-METHYLTRANSFERASE-RELATED"/>
    <property type="match status" value="1"/>
</dbReference>
<dbReference type="Pfam" id="PF13649">
    <property type="entry name" value="Methyltransf_25"/>
    <property type="match status" value="1"/>
</dbReference>
<evidence type="ECO:0000259" key="4">
    <source>
        <dbReference type="Pfam" id="PF13649"/>
    </source>
</evidence>
<evidence type="ECO:0000256" key="3">
    <source>
        <dbReference type="SAM" id="MobiDB-lite"/>
    </source>
</evidence>
<dbReference type="CDD" id="cd02440">
    <property type="entry name" value="AdoMet_MTases"/>
    <property type="match status" value="1"/>
</dbReference>
<dbReference type="InterPro" id="IPR029063">
    <property type="entry name" value="SAM-dependent_MTases_sf"/>
</dbReference>
<gene>
    <name evidence="5" type="ORF">XD82_1738</name>
</gene>
<evidence type="ECO:0000256" key="2">
    <source>
        <dbReference type="ARBA" id="ARBA00022679"/>
    </source>
</evidence>
<dbReference type="PANTHER" id="PTHR43861:SF1">
    <property type="entry name" value="TRANS-ACONITATE 2-METHYLTRANSFERASE"/>
    <property type="match status" value="1"/>
</dbReference>
<keyword evidence="2" id="KW-0808">Transferase</keyword>